<keyword evidence="3" id="KW-1185">Reference proteome</keyword>
<feature type="region of interest" description="Disordered" evidence="1">
    <location>
        <begin position="214"/>
        <end position="301"/>
    </location>
</feature>
<dbReference type="Pfam" id="PF14625">
    <property type="entry name" value="Lustrin_cystein"/>
    <property type="match status" value="1"/>
</dbReference>
<dbReference type="GO" id="GO:0004867">
    <property type="term" value="F:serine-type endopeptidase inhibitor activity"/>
    <property type="evidence" value="ECO:0007669"/>
    <property type="project" value="InterPro"/>
</dbReference>
<dbReference type="STRING" id="34508.A0A4U5NUE0"/>
<dbReference type="InterPro" id="IPR036880">
    <property type="entry name" value="Kunitz_BPTI_sf"/>
</dbReference>
<sequence>MLGASPKANIDYIRGVRLDNKALGVPNQPFDKDLDSQIDGKNVQTGNEIESDGVSKSDEEDLKNPECPNGVNALQYEDNRPVMCLPGKNNCPSNSVCYFNGMDYFCCPDADDPYDRHVFGGYNGDETRQGYKLKIQSIHGRRARRAARPQFSIDELTQPLRFDAKAPRQISRATNAPRGVLDANPCVQDMDKGICNEAHLRFFYDRNADVCRSSTTRDATETPTTLPLRANASSDARLASSPRPPPLPARVPTVKNHSEAASPSSAETKRTRSAAPPDTTAAWDLLTSAAPGLKTPSTRLP</sequence>
<feature type="region of interest" description="Disordered" evidence="1">
    <location>
        <begin position="24"/>
        <end position="69"/>
    </location>
</feature>
<reference evidence="2 3" key="2">
    <citation type="journal article" date="2019" name="G3 (Bethesda)">
        <title>Hybrid Assembly of the Genome of the Entomopathogenic Nematode Steinernema carpocapsae Identifies the X-Chromosome.</title>
        <authorList>
            <person name="Serra L."/>
            <person name="Macchietto M."/>
            <person name="Macias-Munoz A."/>
            <person name="McGill C.J."/>
            <person name="Rodriguez I.M."/>
            <person name="Rodriguez B."/>
            <person name="Murad R."/>
            <person name="Mortazavi A."/>
        </authorList>
    </citation>
    <scope>NUCLEOTIDE SEQUENCE [LARGE SCALE GENOMIC DNA]</scope>
    <source>
        <strain evidence="2 3">ALL</strain>
    </source>
</reference>
<dbReference type="Proteomes" id="UP000298663">
    <property type="component" value="Unassembled WGS sequence"/>
</dbReference>
<organism evidence="2 3">
    <name type="scientific">Steinernema carpocapsae</name>
    <name type="common">Entomopathogenic nematode</name>
    <dbReference type="NCBI Taxonomy" id="34508"/>
    <lineage>
        <taxon>Eukaryota</taxon>
        <taxon>Metazoa</taxon>
        <taxon>Ecdysozoa</taxon>
        <taxon>Nematoda</taxon>
        <taxon>Chromadorea</taxon>
        <taxon>Rhabditida</taxon>
        <taxon>Tylenchina</taxon>
        <taxon>Panagrolaimomorpha</taxon>
        <taxon>Strongyloidoidea</taxon>
        <taxon>Steinernematidae</taxon>
        <taxon>Steinernema</taxon>
    </lineage>
</organism>
<comment type="caution">
    <text evidence="2">The sequence shown here is derived from an EMBL/GenBank/DDBJ whole genome shotgun (WGS) entry which is preliminary data.</text>
</comment>
<name>A0A4U5NUE0_STECR</name>
<protein>
    <submittedName>
        <fullName evidence="2">Uncharacterized protein</fullName>
    </submittedName>
</protein>
<evidence type="ECO:0000313" key="2">
    <source>
        <dbReference type="EMBL" id="TKR86830.1"/>
    </source>
</evidence>
<dbReference type="EMBL" id="AZBU02000003">
    <property type="protein sequence ID" value="TKR86830.1"/>
    <property type="molecule type" value="Genomic_DNA"/>
</dbReference>
<evidence type="ECO:0000313" key="3">
    <source>
        <dbReference type="Proteomes" id="UP000298663"/>
    </source>
</evidence>
<gene>
    <name evidence="2" type="ORF">L596_011344</name>
</gene>
<feature type="compositionally biased region" description="Polar residues" evidence="1">
    <location>
        <begin position="214"/>
        <end position="225"/>
    </location>
</feature>
<dbReference type="SUPFAM" id="SSF57362">
    <property type="entry name" value="BPTI-like"/>
    <property type="match status" value="1"/>
</dbReference>
<dbReference type="InterPro" id="IPR006150">
    <property type="entry name" value="Cys_repeat_1"/>
</dbReference>
<dbReference type="SMART" id="SM00289">
    <property type="entry name" value="WR1"/>
    <property type="match status" value="1"/>
</dbReference>
<dbReference type="OrthoDB" id="4473401at2759"/>
<dbReference type="AlphaFoldDB" id="A0A4U5NUE0"/>
<accession>A0A4U5NUE0</accession>
<evidence type="ECO:0000256" key="1">
    <source>
        <dbReference type="SAM" id="MobiDB-lite"/>
    </source>
</evidence>
<feature type="compositionally biased region" description="Low complexity" evidence="1">
    <location>
        <begin position="232"/>
        <end position="241"/>
    </location>
</feature>
<proteinExistence type="predicted"/>
<reference evidence="2 3" key="1">
    <citation type="journal article" date="2015" name="Genome Biol.">
        <title>Comparative genomics of Steinernema reveals deeply conserved gene regulatory networks.</title>
        <authorList>
            <person name="Dillman A.R."/>
            <person name="Macchietto M."/>
            <person name="Porter C.F."/>
            <person name="Rogers A."/>
            <person name="Williams B."/>
            <person name="Antoshechkin I."/>
            <person name="Lee M.M."/>
            <person name="Goodwin Z."/>
            <person name="Lu X."/>
            <person name="Lewis E.E."/>
            <person name="Goodrich-Blair H."/>
            <person name="Stock S.P."/>
            <person name="Adams B.J."/>
            <person name="Sternberg P.W."/>
            <person name="Mortazavi A."/>
        </authorList>
    </citation>
    <scope>NUCLEOTIDE SEQUENCE [LARGE SCALE GENOMIC DNA]</scope>
    <source>
        <strain evidence="2 3">ALL</strain>
    </source>
</reference>
<dbReference type="InterPro" id="IPR028150">
    <property type="entry name" value="Lustrin_cystein"/>
</dbReference>